<feature type="transmembrane region" description="Helical" evidence="8">
    <location>
        <begin position="307"/>
        <end position="324"/>
    </location>
</feature>
<dbReference type="PANTHER" id="PTHR42682">
    <property type="entry name" value="HYDROGENASE-4 COMPONENT F"/>
    <property type="match status" value="1"/>
</dbReference>
<proteinExistence type="predicted"/>
<protein>
    <submittedName>
        <fullName evidence="10">Hydrogenase-4 component F</fullName>
        <ecNumber evidence="10">1.-.-.-</ecNumber>
    </submittedName>
</protein>
<keyword evidence="6 8" id="KW-0472">Membrane</keyword>
<keyword evidence="5 10" id="KW-0560">Oxidoreductase</keyword>
<reference evidence="10 11" key="1">
    <citation type="submission" date="2015-11" db="EMBL/GenBank/DDBJ databases">
        <authorList>
            <consortium name="Pathogen Informatics"/>
        </authorList>
    </citation>
    <scope>NUCLEOTIDE SEQUENCE [LARGE SCALE GENOMIC DNA]</scope>
    <source>
        <strain evidence="10 11">006A-0059</strain>
    </source>
</reference>
<dbReference type="AlphaFoldDB" id="A0A0S4S573"/>
<feature type="transmembrane region" description="Helical" evidence="8">
    <location>
        <begin position="247"/>
        <end position="268"/>
    </location>
</feature>
<evidence type="ECO:0000256" key="2">
    <source>
        <dbReference type="ARBA" id="ARBA00022475"/>
    </source>
</evidence>
<comment type="caution">
    <text evidence="10">The sequence shown here is derived from an EMBL/GenBank/DDBJ whole genome shotgun (WGS) entry which is preliminary data.</text>
</comment>
<keyword evidence="3 7" id="KW-0812">Transmembrane</keyword>
<feature type="transmembrane region" description="Helical" evidence="8">
    <location>
        <begin position="456"/>
        <end position="474"/>
    </location>
</feature>
<evidence type="ECO:0000313" key="11">
    <source>
        <dbReference type="Proteomes" id="UP000052237"/>
    </source>
</evidence>
<evidence type="ECO:0000256" key="7">
    <source>
        <dbReference type="RuleBase" id="RU000320"/>
    </source>
</evidence>
<dbReference type="GO" id="GO:0016491">
    <property type="term" value="F:oxidoreductase activity"/>
    <property type="evidence" value="ECO:0007669"/>
    <property type="project" value="UniProtKB-KW"/>
</dbReference>
<evidence type="ECO:0000256" key="8">
    <source>
        <dbReference type="SAM" id="Phobius"/>
    </source>
</evidence>
<feature type="transmembrane region" description="Helical" evidence="8">
    <location>
        <begin position="412"/>
        <end position="435"/>
    </location>
</feature>
<evidence type="ECO:0000256" key="3">
    <source>
        <dbReference type="ARBA" id="ARBA00022692"/>
    </source>
</evidence>
<evidence type="ECO:0000256" key="5">
    <source>
        <dbReference type="ARBA" id="ARBA00023002"/>
    </source>
</evidence>
<feature type="transmembrane region" description="Helical" evidence="8">
    <location>
        <begin position="129"/>
        <end position="148"/>
    </location>
</feature>
<sequence length="491" mass="53639">MDILFLILLLPLVCSLILFISPLNLRVLSALHILCSAVVSLALLYAISRVLSVGTIYAFNDMLFLDSLGAVFLVLISLTGFCVNLYSTSYFKWHLNSSNLSLKQTKINFVLSHITTFAMTLSCISNNMAIMWAALEATTLATVFMVALKDNKRSLESGYKYIVICSVGLAFAMFATILLYSSSLNTLHDEKSAILFSNLILQATNLNPDVLKLIFIFALIGFGTKAGLVPTHTWLPDAHAQGPAPTSAMLSGIVIKCAMLGLLRYYAIASNATIGDFSEQVMLISGTLTLFVSAFFLIRQHDIKRMFAYHSVAHMGVIAFALGVGGKIGIFAAVFHCTAHSFTKALAFLTTGNTARIYGTNDMDKMGNMVRLAPLTTVLFGVSICSLVGVPGFAIFVSEFLTFKAAVLSGQFTAVVLFAVALTIIFIADFSHFFMASFGEVKGEIKFKKEMSLWENIPLILLAFLVISFGVWQFESFWTLVQNSVMIIKGN</sequence>
<dbReference type="GO" id="GO:0005886">
    <property type="term" value="C:plasma membrane"/>
    <property type="evidence" value="ECO:0007669"/>
    <property type="project" value="UniProtKB-SubCell"/>
</dbReference>
<dbReference type="InterPro" id="IPR001750">
    <property type="entry name" value="ND/Mrp_TM"/>
</dbReference>
<keyword evidence="2" id="KW-1003">Cell membrane</keyword>
<feature type="transmembrane region" description="Helical" evidence="8">
    <location>
        <begin position="372"/>
        <end position="397"/>
    </location>
</feature>
<keyword evidence="4 8" id="KW-1133">Transmembrane helix</keyword>
<comment type="subcellular location">
    <subcellularLocation>
        <location evidence="1">Cell membrane</location>
        <topology evidence="1">Multi-pass membrane protein</topology>
    </subcellularLocation>
    <subcellularLocation>
        <location evidence="7">Membrane</location>
        <topology evidence="7">Multi-pass membrane protein</topology>
    </subcellularLocation>
</comment>
<name>A0A0S4S573_CAMHY</name>
<dbReference type="PANTHER" id="PTHR42682:SF5">
    <property type="entry name" value="HYDROGENASE-4 COMPONENT F"/>
    <property type="match status" value="1"/>
</dbReference>
<feature type="transmembrane region" description="Helical" evidence="8">
    <location>
        <begin position="160"/>
        <end position="180"/>
    </location>
</feature>
<dbReference type="RefSeq" id="WP_059435174.1">
    <property type="nucleotide sequence ID" value="NZ_FAVB01000002.1"/>
</dbReference>
<accession>A0A0S4S573</accession>
<evidence type="ECO:0000259" key="9">
    <source>
        <dbReference type="Pfam" id="PF00361"/>
    </source>
</evidence>
<feature type="transmembrane region" description="Helical" evidence="8">
    <location>
        <begin position="29"/>
        <end position="51"/>
    </location>
</feature>
<keyword evidence="11" id="KW-1185">Reference proteome</keyword>
<feature type="transmembrane region" description="Helical" evidence="8">
    <location>
        <begin position="63"/>
        <end position="86"/>
    </location>
</feature>
<feature type="transmembrane region" description="Helical" evidence="8">
    <location>
        <begin position="280"/>
        <end position="298"/>
    </location>
</feature>
<evidence type="ECO:0000256" key="1">
    <source>
        <dbReference type="ARBA" id="ARBA00004651"/>
    </source>
</evidence>
<dbReference type="InterPro" id="IPR052175">
    <property type="entry name" value="ComplexI-like_HydComp"/>
</dbReference>
<evidence type="ECO:0000256" key="6">
    <source>
        <dbReference type="ARBA" id="ARBA00023136"/>
    </source>
</evidence>
<dbReference type="EMBL" id="FAVB01000002">
    <property type="protein sequence ID" value="CUU80855.1"/>
    <property type="molecule type" value="Genomic_DNA"/>
</dbReference>
<evidence type="ECO:0000256" key="4">
    <source>
        <dbReference type="ARBA" id="ARBA00022989"/>
    </source>
</evidence>
<dbReference type="Proteomes" id="UP000052237">
    <property type="component" value="Unassembled WGS sequence"/>
</dbReference>
<feature type="domain" description="NADH:quinone oxidoreductase/Mrp antiporter transmembrane" evidence="9">
    <location>
        <begin position="125"/>
        <end position="421"/>
    </location>
</feature>
<evidence type="ECO:0000313" key="10">
    <source>
        <dbReference type="EMBL" id="CUU80855.1"/>
    </source>
</evidence>
<dbReference type="EC" id="1.-.-.-" evidence="10"/>
<organism evidence="10 11">
    <name type="scientific">Campylobacter hyointestinalis subsp. hyointestinalis</name>
    <dbReference type="NCBI Taxonomy" id="91352"/>
    <lineage>
        <taxon>Bacteria</taxon>
        <taxon>Pseudomonadati</taxon>
        <taxon>Campylobacterota</taxon>
        <taxon>Epsilonproteobacteria</taxon>
        <taxon>Campylobacterales</taxon>
        <taxon>Campylobacteraceae</taxon>
        <taxon>Campylobacter</taxon>
    </lineage>
</organism>
<dbReference type="Pfam" id="PF00361">
    <property type="entry name" value="Proton_antipo_M"/>
    <property type="match status" value="1"/>
</dbReference>
<gene>
    <name evidence="10" type="primary">mrpD</name>
    <name evidence="10" type="ORF">ERS686654_01220</name>
</gene>